<sequence>MALARIKSRLSTSTSPAPPPSPAPNSARGNRTDQPAFSNYLDKMKNMPDLNLPDYVNRSVIADVEYRLIKNKDRNSISEMMRSAKKYGVFRISGHGISAEELQQAFTEAEFCFGLLADRWSRDGDREEFQWSRSAIASAERRRDVAREERFRKFSQKMDNLASKLEAIADEAAKIIGSHKSKQSRKKIKENETRMTLFKHNNSALQPHTPRSSHTPRAAADGKTESCSFALGLHIPTEQGEFCLLTSEGPLSFRTSPDTIIFTFGEQLQEWSCGEFKGSFGEINIEPEIQAEGAYSVEFKCSPSILNHAVDRINTISITHQILFVLALALLYSLYSFLLS</sequence>
<reference evidence="2" key="1">
    <citation type="journal article" date="2022" name="Mol. Ecol. Resour.">
        <title>The genomes of chicory, endive, great burdock and yacon provide insights into Asteraceae palaeo-polyploidization history and plant inulin production.</title>
        <authorList>
            <person name="Fan W."/>
            <person name="Wang S."/>
            <person name="Wang H."/>
            <person name="Wang A."/>
            <person name="Jiang F."/>
            <person name="Liu H."/>
            <person name="Zhao H."/>
            <person name="Xu D."/>
            <person name="Zhang Y."/>
        </authorList>
    </citation>
    <scope>NUCLEOTIDE SEQUENCE [LARGE SCALE GENOMIC DNA]</scope>
    <source>
        <strain evidence="2">cv. Punajuju</strain>
    </source>
</reference>
<comment type="caution">
    <text evidence="1">The sequence shown here is derived from an EMBL/GenBank/DDBJ whole genome shotgun (WGS) entry which is preliminary data.</text>
</comment>
<organism evidence="1 2">
    <name type="scientific">Cichorium intybus</name>
    <name type="common">Chicory</name>
    <dbReference type="NCBI Taxonomy" id="13427"/>
    <lineage>
        <taxon>Eukaryota</taxon>
        <taxon>Viridiplantae</taxon>
        <taxon>Streptophyta</taxon>
        <taxon>Embryophyta</taxon>
        <taxon>Tracheophyta</taxon>
        <taxon>Spermatophyta</taxon>
        <taxon>Magnoliopsida</taxon>
        <taxon>eudicotyledons</taxon>
        <taxon>Gunneridae</taxon>
        <taxon>Pentapetalae</taxon>
        <taxon>asterids</taxon>
        <taxon>campanulids</taxon>
        <taxon>Asterales</taxon>
        <taxon>Asteraceae</taxon>
        <taxon>Cichorioideae</taxon>
        <taxon>Cichorieae</taxon>
        <taxon>Cichoriinae</taxon>
        <taxon>Cichorium</taxon>
    </lineage>
</organism>
<dbReference type="EMBL" id="CM042009">
    <property type="protein sequence ID" value="KAI3788615.1"/>
    <property type="molecule type" value="Genomic_DNA"/>
</dbReference>
<proteinExistence type="predicted"/>
<protein>
    <submittedName>
        <fullName evidence="1">Uncharacterized protein</fullName>
    </submittedName>
</protein>
<name>A0ACB9H0B1_CICIN</name>
<reference evidence="1 2" key="2">
    <citation type="journal article" date="2022" name="Mol. Ecol. Resour.">
        <title>The genomes of chicory, endive, great burdock and yacon provide insights into Asteraceae paleo-polyploidization history and plant inulin production.</title>
        <authorList>
            <person name="Fan W."/>
            <person name="Wang S."/>
            <person name="Wang H."/>
            <person name="Wang A."/>
            <person name="Jiang F."/>
            <person name="Liu H."/>
            <person name="Zhao H."/>
            <person name="Xu D."/>
            <person name="Zhang Y."/>
        </authorList>
    </citation>
    <scope>NUCLEOTIDE SEQUENCE [LARGE SCALE GENOMIC DNA]</scope>
    <source>
        <strain evidence="2">cv. Punajuju</strain>
        <tissue evidence="1">Leaves</tissue>
    </source>
</reference>
<gene>
    <name evidence="1" type="ORF">L2E82_01387</name>
</gene>
<dbReference type="Proteomes" id="UP001055811">
    <property type="component" value="Linkage Group LG01"/>
</dbReference>
<accession>A0ACB9H0B1</accession>
<keyword evidence="2" id="KW-1185">Reference proteome</keyword>
<evidence type="ECO:0000313" key="1">
    <source>
        <dbReference type="EMBL" id="KAI3788615.1"/>
    </source>
</evidence>
<evidence type="ECO:0000313" key="2">
    <source>
        <dbReference type="Proteomes" id="UP001055811"/>
    </source>
</evidence>